<name>A0ABW3D5D3_9BACL</name>
<dbReference type="RefSeq" id="WP_379286508.1">
    <property type="nucleotide sequence ID" value="NZ_JBHTIU010000013.1"/>
</dbReference>
<accession>A0ABW3D5D3</accession>
<evidence type="ECO:0000313" key="1">
    <source>
        <dbReference type="EMBL" id="MFD0868498.1"/>
    </source>
</evidence>
<reference evidence="2" key="1">
    <citation type="journal article" date="2019" name="Int. J. Syst. Evol. Microbiol.">
        <title>The Global Catalogue of Microorganisms (GCM) 10K type strain sequencing project: providing services to taxonomists for standard genome sequencing and annotation.</title>
        <authorList>
            <consortium name="The Broad Institute Genomics Platform"/>
            <consortium name="The Broad Institute Genome Sequencing Center for Infectious Disease"/>
            <person name="Wu L."/>
            <person name="Ma J."/>
        </authorList>
    </citation>
    <scope>NUCLEOTIDE SEQUENCE [LARGE SCALE GENOMIC DNA]</scope>
    <source>
        <strain evidence="2">CCUG 57263</strain>
    </source>
</reference>
<proteinExistence type="predicted"/>
<dbReference type="Proteomes" id="UP001597120">
    <property type="component" value="Unassembled WGS sequence"/>
</dbReference>
<comment type="caution">
    <text evidence="1">The sequence shown here is derived from an EMBL/GenBank/DDBJ whole genome shotgun (WGS) entry which is preliminary data.</text>
</comment>
<organism evidence="1 2">
    <name type="scientific">Paenibacillus residui</name>
    <dbReference type="NCBI Taxonomy" id="629724"/>
    <lineage>
        <taxon>Bacteria</taxon>
        <taxon>Bacillati</taxon>
        <taxon>Bacillota</taxon>
        <taxon>Bacilli</taxon>
        <taxon>Bacillales</taxon>
        <taxon>Paenibacillaceae</taxon>
        <taxon>Paenibacillus</taxon>
    </lineage>
</organism>
<sequence length="49" mass="5165">MNMLQDNVLTVCLGSTGRSAPAMFLERGAILFGCDIHPIGINPAIGVHL</sequence>
<keyword evidence="2" id="KW-1185">Reference proteome</keyword>
<protein>
    <submittedName>
        <fullName evidence="1">Uncharacterized protein</fullName>
    </submittedName>
</protein>
<dbReference type="EMBL" id="JBHTIU010000013">
    <property type="protein sequence ID" value="MFD0868498.1"/>
    <property type="molecule type" value="Genomic_DNA"/>
</dbReference>
<evidence type="ECO:0000313" key="2">
    <source>
        <dbReference type="Proteomes" id="UP001597120"/>
    </source>
</evidence>
<gene>
    <name evidence="1" type="ORF">ACFQ03_05010</name>
</gene>